<comment type="similarity">
    <text evidence="1 7 8">Belongs to the peptidase S8 family.</text>
</comment>
<proteinExistence type="inferred from homology"/>
<dbReference type="PANTHER" id="PTHR43806">
    <property type="entry name" value="PEPTIDASE S8"/>
    <property type="match status" value="1"/>
</dbReference>
<dbReference type="InterPro" id="IPR023827">
    <property type="entry name" value="Peptidase_S8_Asp-AS"/>
</dbReference>
<keyword evidence="2 8" id="KW-0645">Protease</keyword>
<protein>
    <recommendedName>
        <fullName evidence="6">subtilisin</fullName>
        <ecNumber evidence="6">3.4.21.62</ecNumber>
    </recommendedName>
</protein>
<dbReference type="InterPro" id="IPR050131">
    <property type="entry name" value="Peptidase_S8_subtilisin-like"/>
</dbReference>
<dbReference type="CDD" id="cd04077">
    <property type="entry name" value="Peptidases_S8_PCSK9_ProteinaseK_like"/>
    <property type="match status" value="1"/>
</dbReference>
<evidence type="ECO:0000256" key="4">
    <source>
        <dbReference type="ARBA" id="ARBA00022825"/>
    </source>
</evidence>
<dbReference type="GO" id="GO:0004252">
    <property type="term" value="F:serine-type endopeptidase activity"/>
    <property type="evidence" value="ECO:0007669"/>
    <property type="project" value="UniProtKB-EC"/>
</dbReference>
<dbReference type="GO" id="GO:0006508">
    <property type="term" value="P:proteolysis"/>
    <property type="evidence" value="ECO:0007669"/>
    <property type="project" value="UniProtKB-KW"/>
</dbReference>
<name>A0A1Z5J9J5_FISSO</name>
<evidence type="ECO:0000256" key="2">
    <source>
        <dbReference type="ARBA" id="ARBA00022670"/>
    </source>
</evidence>
<evidence type="ECO:0000313" key="11">
    <source>
        <dbReference type="EMBL" id="GAX10626.1"/>
    </source>
</evidence>
<reference evidence="11 12" key="1">
    <citation type="journal article" date="2015" name="Plant Cell">
        <title>Oil accumulation by the oleaginous diatom Fistulifera solaris as revealed by the genome and transcriptome.</title>
        <authorList>
            <person name="Tanaka T."/>
            <person name="Maeda Y."/>
            <person name="Veluchamy A."/>
            <person name="Tanaka M."/>
            <person name="Abida H."/>
            <person name="Marechal E."/>
            <person name="Bowler C."/>
            <person name="Muto M."/>
            <person name="Sunaga Y."/>
            <person name="Tanaka M."/>
            <person name="Yoshino T."/>
            <person name="Taniguchi T."/>
            <person name="Fukuda Y."/>
            <person name="Nemoto M."/>
            <person name="Matsumoto M."/>
            <person name="Wong P.S."/>
            <person name="Aburatani S."/>
            <person name="Fujibuchi W."/>
        </authorList>
    </citation>
    <scope>NUCLEOTIDE SEQUENCE [LARGE SCALE GENOMIC DNA]</scope>
    <source>
        <strain evidence="11 12">JPCC DA0580</strain>
    </source>
</reference>
<accession>A0A1Z5J9J5</accession>
<dbReference type="Proteomes" id="UP000198406">
    <property type="component" value="Unassembled WGS sequence"/>
</dbReference>
<keyword evidence="9" id="KW-0732">Signal</keyword>
<dbReference type="InterPro" id="IPR023828">
    <property type="entry name" value="Peptidase_S8_Ser-AS"/>
</dbReference>
<comment type="caution">
    <text evidence="11">The sequence shown here is derived from an EMBL/GenBank/DDBJ whole genome shotgun (WGS) entry which is preliminary data.</text>
</comment>
<dbReference type="PRINTS" id="PR00723">
    <property type="entry name" value="SUBTILISIN"/>
</dbReference>
<dbReference type="GO" id="GO:0005615">
    <property type="term" value="C:extracellular space"/>
    <property type="evidence" value="ECO:0007669"/>
    <property type="project" value="TreeGrafter"/>
</dbReference>
<evidence type="ECO:0000313" key="12">
    <source>
        <dbReference type="Proteomes" id="UP000198406"/>
    </source>
</evidence>
<dbReference type="InterPro" id="IPR034193">
    <property type="entry name" value="PCSK9_ProteinaseK-like"/>
</dbReference>
<dbReference type="InterPro" id="IPR015500">
    <property type="entry name" value="Peptidase_S8_subtilisin-rel"/>
</dbReference>
<dbReference type="PROSITE" id="PS00136">
    <property type="entry name" value="SUBTILASE_ASP"/>
    <property type="match status" value="1"/>
</dbReference>
<dbReference type="AlphaFoldDB" id="A0A1Z5J9J5"/>
<evidence type="ECO:0000259" key="10">
    <source>
        <dbReference type="Pfam" id="PF00082"/>
    </source>
</evidence>
<dbReference type="EC" id="3.4.21.62" evidence="6"/>
<sequence>MIPCLLFYCVLWLFYLSGAQEEHPKLRRAVADTILTNEYIVVLQPSRNNLRTSTVERQPWFLVELSQEELTDLLDDDAVAFIEQNTEYTTAFSQKQDVPPWGLDRVDQDELPLSNSYTYEYTGRGVSAYILDSGIFVQHAEFLGRAACLQNFIDDTACEDDTGYGTHVAGTIGGTTYGIAKNIHLKALKVCRNGSCAILAALDYVASETGKRVINMSFQGEFSQALEDAQRRVVDSGAVIVAAAGNGFNNACSTYAASSLSISVGATTKQDARASFSNHGPCVDLWAPGDGITSASIGGNGVSGTATLKGTSFAAPHVSGIVALHLERGVDPMDVKEVLLNHTKVDVISGMGIFDNNRLAHIPVSLEPLGPVCLDDMWGRDCLRDSDCCKGHICKRANSIARKQRCYNDDSRSTCLLRGDTGQRCLINLQCCSMQCNSRRCM</sequence>
<keyword evidence="3 8" id="KW-0378">Hydrolase</keyword>
<dbReference type="PROSITE" id="PS51892">
    <property type="entry name" value="SUBTILASE"/>
    <property type="match status" value="1"/>
</dbReference>
<comment type="caution">
    <text evidence="7">Lacks conserved residue(s) required for the propagation of feature annotation.</text>
</comment>
<dbReference type="InterPro" id="IPR000209">
    <property type="entry name" value="Peptidase_S8/S53_dom"/>
</dbReference>
<feature type="domain" description="Peptidase S8/S53" evidence="10">
    <location>
        <begin position="123"/>
        <end position="343"/>
    </location>
</feature>
<dbReference type="PROSITE" id="PS00138">
    <property type="entry name" value="SUBTILASE_SER"/>
    <property type="match status" value="1"/>
</dbReference>
<evidence type="ECO:0000256" key="6">
    <source>
        <dbReference type="ARBA" id="ARBA00023619"/>
    </source>
</evidence>
<feature type="signal peptide" evidence="9">
    <location>
        <begin position="1"/>
        <end position="19"/>
    </location>
</feature>
<dbReference type="Pfam" id="PF00082">
    <property type="entry name" value="Peptidase_S8"/>
    <property type="match status" value="1"/>
</dbReference>
<organism evidence="11 12">
    <name type="scientific">Fistulifera solaris</name>
    <name type="common">Oleaginous diatom</name>
    <dbReference type="NCBI Taxonomy" id="1519565"/>
    <lineage>
        <taxon>Eukaryota</taxon>
        <taxon>Sar</taxon>
        <taxon>Stramenopiles</taxon>
        <taxon>Ochrophyta</taxon>
        <taxon>Bacillariophyta</taxon>
        <taxon>Bacillariophyceae</taxon>
        <taxon>Bacillariophycidae</taxon>
        <taxon>Naviculales</taxon>
        <taxon>Naviculaceae</taxon>
        <taxon>Fistulifera</taxon>
    </lineage>
</organism>
<evidence type="ECO:0000256" key="9">
    <source>
        <dbReference type="SAM" id="SignalP"/>
    </source>
</evidence>
<evidence type="ECO:0000256" key="5">
    <source>
        <dbReference type="ARBA" id="ARBA00023529"/>
    </source>
</evidence>
<comment type="catalytic activity">
    <reaction evidence="5">
        <text>Hydrolysis of proteins with broad specificity for peptide bonds, and a preference for a large uncharged residue in P1. Hydrolyzes peptide amides.</text>
        <dbReference type="EC" id="3.4.21.62"/>
    </reaction>
</comment>
<dbReference type="EMBL" id="BDSP01000022">
    <property type="protein sequence ID" value="GAX10626.1"/>
    <property type="molecule type" value="Genomic_DNA"/>
</dbReference>
<feature type="chain" id="PRO_5013346313" description="subtilisin" evidence="9">
    <location>
        <begin position="20"/>
        <end position="442"/>
    </location>
</feature>
<dbReference type="PANTHER" id="PTHR43806:SF11">
    <property type="entry name" value="CEREVISIN-RELATED"/>
    <property type="match status" value="1"/>
</dbReference>
<gene>
    <name evidence="11" type="ORF">FisN_14Lh133</name>
</gene>
<dbReference type="InterPro" id="IPR036852">
    <property type="entry name" value="Peptidase_S8/S53_dom_sf"/>
</dbReference>
<evidence type="ECO:0000256" key="7">
    <source>
        <dbReference type="PROSITE-ProRule" id="PRU01240"/>
    </source>
</evidence>
<dbReference type="SUPFAM" id="SSF52743">
    <property type="entry name" value="Subtilisin-like"/>
    <property type="match status" value="1"/>
</dbReference>
<dbReference type="OrthoDB" id="1911066at2759"/>
<dbReference type="InParanoid" id="A0A1Z5J9J5"/>
<evidence type="ECO:0000256" key="1">
    <source>
        <dbReference type="ARBA" id="ARBA00011073"/>
    </source>
</evidence>
<keyword evidence="4 8" id="KW-0720">Serine protease</keyword>
<keyword evidence="12" id="KW-1185">Reference proteome</keyword>
<dbReference type="Gene3D" id="3.40.50.200">
    <property type="entry name" value="Peptidase S8/S53 domain"/>
    <property type="match status" value="1"/>
</dbReference>
<evidence type="ECO:0000256" key="8">
    <source>
        <dbReference type="RuleBase" id="RU003355"/>
    </source>
</evidence>
<evidence type="ECO:0000256" key="3">
    <source>
        <dbReference type="ARBA" id="ARBA00022801"/>
    </source>
</evidence>